<dbReference type="SUPFAM" id="SSF53474">
    <property type="entry name" value="alpha/beta-Hydrolases"/>
    <property type="match status" value="1"/>
</dbReference>
<dbReference type="AlphaFoldDB" id="F4QQR2"/>
<organism evidence="1 2">
    <name type="scientific">Asticcacaulis biprosthecium C19</name>
    <dbReference type="NCBI Taxonomy" id="715226"/>
    <lineage>
        <taxon>Bacteria</taxon>
        <taxon>Pseudomonadati</taxon>
        <taxon>Pseudomonadota</taxon>
        <taxon>Alphaproteobacteria</taxon>
        <taxon>Caulobacterales</taxon>
        <taxon>Caulobacteraceae</taxon>
        <taxon>Asticcacaulis</taxon>
    </lineage>
</organism>
<name>F4QQR2_9CAUL</name>
<gene>
    <name evidence="1" type="ORF">ABI_35730</name>
</gene>
<dbReference type="Proteomes" id="UP000006512">
    <property type="component" value="Unassembled WGS sequence"/>
</dbReference>
<evidence type="ECO:0000313" key="1">
    <source>
        <dbReference type="EMBL" id="EGF90549.1"/>
    </source>
</evidence>
<dbReference type="EMBL" id="GL883079">
    <property type="protein sequence ID" value="EGF90549.1"/>
    <property type="molecule type" value="Genomic_DNA"/>
</dbReference>
<dbReference type="Gene3D" id="3.40.50.1820">
    <property type="entry name" value="alpha/beta hydrolase"/>
    <property type="match status" value="1"/>
</dbReference>
<protein>
    <recommendedName>
        <fullName evidence="3">Alpha/beta hydrolase</fullName>
    </recommendedName>
</protein>
<evidence type="ECO:0008006" key="3">
    <source>
        <dbReference type="Google" id="ProtNLM"/>
    </source>
</evidence>
<dbReference type="HOGENOM" id="CLU_773152_0_0_5"/>
<dbReference type="STRING" id="715226.ABI_35730"/>
<dbReference type="InterPro" id="IPR029058">
    <property type="entry name" value="AB_hydrolase_fold"/>
</dbReference>
<keyword evidence="2" id="KW-1185">Reference proteome</keyword>
<proteinExistence type="predicted"/>
<sequence>MSPFVLSRTLRFTVVAVCAAASLAGCDKIKSATRDMQPGQAFLDSQIPPGLSPQYFPPQGFVWGAYRAKNLPEARYGVASPPVNPKAQVLILADPDYPAESYFEVMRQLLDAGYGVWLFEAPGQGGAGRYLLQNDAVFAAGAKDSQVAATGFINDIVKPTADKPLFVVGTGYSAINSLALSTVLKSDSVGGFVGYDPYVGGDISKGNIWHREDVPKSYWGQIGQNWQMSNPDLRLKVKSDNWQKQVKKAYADLNGLHLPVVALKRRPAAVRVIAPKSDSTGEANAASNLCARLPRCEVMPNEGPQALGRDVAAFIQTELTKI</sequence>
<evidence type="ECO:0000313" key="2">
    <source>
        <dbReference type="Proteomes" id="UP000006512"/>
    </source>
</evidence>
<accession>F4QQR2</accession>
<reference evidence="2" key="1">
    <citation type="submission" date="2011-03" db="EMBL/GenBank/DDBJ databases">
        <title>Draft genome sequence of Brevundimonas diminuta.</title>
        <authorList>
            <person name="Brown P.J.B."/>
            <person name="Buechlein A."/>
            <person name="Hemmerich C."/>
            <person name="Brun Y.V."/>
        </authorList>
    </citation>
    <scope>NUCLEOTIDE SEQUENCE [LARGE SCALE GENOMIC DNA]</scope>
    <source>
        <strain evidence="2">C19</strain>
    </source>
</reference>
<dbReference type="eggNOG" id="COG2267">
    <property type="taxonomic scope" value="Bacteria"/>
</dbReference>